<keyword evidence="5" id="KW-0547">Nucleotide-binding</keyword>
<dbReference type="Proteomes" id="UP000199411">
    <property type="component" value="Unassembled WGS sequence"/>
</dbReference>
<evidence type="ECO:0000313" key="12">
    <source>
        <dbReference type="EMBL" id="SDC35982.1"/>
    </source>
</evidence>
<evidence type="ECO:0000256" key="6">
    <source>
        <dbReference type="ARBA" id="ARBA00022840"/>
    </source>
</evidence>
<dbReference type="InterPro" id="IPR046885">
    <property type="entry name" value="MnmA-like_C"/>
</dbReference>
<dbReference type="PANTHER" id="PTHR11933:SF5">
    <property type="entry name" value="MITOCHONDRIAL TRNA-SPECIFIC 2-THIOURIDYLASE 1"/>
    <property type="match status" value="1"/>
</dbReference>
<dbReference type="InterPro" id="IPR014729">
    <property type="entry name" value="Rossmann-like_a/b/a_fold"/>
</dbReference>
<dbReference type="Gene3D" id="2.40.30.10">
    <property type="entry name" value="Translation factors"/>
    <property type="match status" value="1"/>
</dbReference>
<keyword evidence="2" id="KW-0820">tRNA-binding</keyword>
<keyword evidence="3" id="KW-0808">Transferase</keyword>
<dbReference type="InterPro" id="IPR004506">
    <property type="entry name" value="MnmA-like"/>
</dbReference>
<evidence type="ECO:0000259" key="11">
    <source>
        <dbReference type="Pfam" id="PF20259"/>
    </source>
</evidence>
<dbReference type="InterPro" id="IPR046884">
    <property type="entry name" value="MnmA-like_central"/>
</dbReference>
<comment type="catalytic activity">
    <reaction evidence="9">
        <text>S-sulfanyl-L-cysteinyl-[protein] + uridine(34) in tRNA + AH2 + ATP = 2-thiouridine(34) in tRNA + L-cysteinyl-[protein] + A + AMP + diphosphate + H(+)</text>
        <dbReference type="Rhea" id="RHEA:47032"/>
        <dbReference type="Rhea" id="RHEA-COMP:10131"/>
        <dbReference type="Rhea" id="RHEA-COMP:11726"/>
        <dbReference type="Rhea" id="RHEA-COMP:11727"/>
        <dbReference type="Rhea" id="RHEA-COMP:11728"/>
        <dbReference type="ChEBI" id="CHEBI:13193"/>
        <dbReference type="ChEBI" id="CHEBI:15378"/>
        <dbReference type="ChEBI" id="CHEBI:17499"/>
        <dbReference type="ChEBI" id="CHEBI:29950"/>
        <dbReference type="ChEBI" id="CHEBI:30616"/>
        <dbReference type="ChEBI" id="CHEBI:33019"/>
        <dbReference type="ChEBI" id="CHEBI:61963"/>
        <dbReference type="ChEBI" id="CHEBI:65315"/>
        <dbReference type="ChEBI" id="CHEBI:87170"/>
        <dbReference type="ChEBI" id="CHEBI:456215"/>
        <dbReference type="EC" id="2.8.1.13"/>
    </reaction>
</comment>
<protein>
    <recommendedName>
        <fullName evidence="1">tRNA-uridine 2-sulfurtransferase</fullName>
        <ecNumber evidence="1">2.8.1.13</ecNumber>
    </recommendedName>
</protein>
<reference evidence="13" key="1">
    <citation type="submission" date="2016-10" db="EMBL/GenBank/DDBJ databases">
        <authorList>
            <person name="Varghese N."/>
            <person name="Submissions S."/>
        </authorList>
    </citation>
    <scope>NUCLEOTIDE SEQUENCE [LARGE SCALE GENOMIC DNA]</scope>
    <source>
        <strain evidence="13">DSM 8415</strain>
    </source>
</reference>
<dbReference type="Gene3D" id="3.40.50.620">
    <property type="entry name" value="HUPs"/>
    <property type="match status" value="1"/>
</dbReference>
<dbReference type="Pfam" id="PF03054">
    <property type="entry name" value="tRNA_Me_trans"/>
    <property type="match status" value="1"/>
</dbReference>
<dbReference type="EC" id="2.8.1.13" evidence="1"/>
<dbReference type="OrthoDB" id="9800696at2"/>
<dbReference type="SUPFAM" id="SSF52402">
    <property type="entry name" value="Adenine nucleotide alpha hydrolases-like"/>
    <property type="match status" value="1"/>
</dbReference>
<accession>A0A1G6KY04</accession>
<dbReference type="InterPro" id="IPR023382">
    <property type="entry name" value="MnmA-like_central_sf"/>
</dbReference>
<dbReference type="GO" id="GO:0002143">
    <property type="term" value="P:tRNA wobble position uridine thiolation"/>
    <property type="evidence" value="ECO:0007669"/>
    <property type="project" value="TreeGrafter"/>
</dbReference>
<dbReference type="EMBL" id="FMYU01000004">
    <property type="protein sequence ID" value="SDC35982.1"/>
    <property type="molecule type" value="Genomic_DNA"/>
</dbReference>
<dbReference type="GO" id="GO:0103016">
    <property type="term" value="F:tRNA-uridine 2-sulfurtransferase activity"/>
    <property type="evidence" value="ECO:0007669"/>
    <property type="project" value="UniProtKB-EC"/>
</dbReference>
<dbReference type="Pfam" id="PF20259">
    <property type="entry name" value="tRNA_Me_trans_M"/>
    <property type="match status" value="1"/>
</dbReference>
<dbReference type="PANTHER" id="PTHR11933">
    <property type="entry name" value="TRNA 5-METHYLAMINOMETHYL-2-THIOURIDYLATE -METHYLTRANSFERASE"/>
    <property type="match status" value="1"/>
</dbReference>
<organism evidence="12 13">
    <name type="scientific">Desulfurella multipotens</name>
    <dbReference type="NCBI Taxonomy" id="79269"/>
    <lineage>
        <taxon>Bacteria</taxon>
        <taxon>Pseudomonadati</taxon>
        <taxon>Campylobacterota</taxon>
        <taxon>Desulfurellia</taxon>
        <taxon>Desulfurellales</taxon>
        <taxon>Desulfurellaceae</taxon>
        <taxon>Desulfurella</taxon>
    </lineage>
</organism>
<evidence type="ECO:0000256" key="3">
    <source>
        <dbReference type="ARBA" id="ARBA00022679"/>
    </source>
</evidence>
<keyword evidence="6" id="KW-0067">ATP-binding</keyword>
<evidence type="ECO:0000259" key="10">
    <source>
        <dbReference type="Pfam" id="PF20258"/>
    </source>
</evidence>
<evidence type="ECO:0000256" key="1">
    <source>
        <dbReference type="ARBA" id="ARBA00011949"/>
    </source>
</evidence>
<keyword evidence="4" id="KW-0819">tRNA processing</keyword>
<keyword evidence="8" id="KW-1015">Disulfide bond</keyword>
<feature type="domain" description="tRNA-specific 2-thiouridylase MnmA-like central" evidence="11">
    <location>
        <begin position="186"/>
        <end position="237"/>
    </location>
</feature>
<dbReference type="GO" id="GO:0000049">
    <property type="term" value="F:tRNA binding"/>
    <property type="evidence" value="ECO:0007669"/>
    <property type="project" value="UniProtKB-KW"/>
</dbReference>
<feature type="domain" description="tRNA-specific 2-thiouridylase MnmA-like C-terminal" evidence="10">
    <location>
        <begin position="244"/>
        <end position="317"/>
    </location>
</feature>
<evidence type="ECO:0000256" key="5">
    <source>
        <dbReference type="ARBA" id="ARBA00022741"/>
    </source>
</evidence>
<evidence type="ECO:0000256" key="9">
    <source>
        <dbReference type="ARBA" id="ARBA00051542"/>
    </source>
</evidence>
<dbReference type="Gene3D" id="2.30.30.280">
    <property type="entry name" value="Adenine nucleotide alpha hydrolases-like domains"/>
    <property type="match status" value="1"/>
</dbReference>
<dbReference type="RefSeq" id="WP_092128205.1">
    <property type="nucleotide sequence ID" value="NZ_FMYU01000004.1"/>
</dbReference>
<keyword evidence="13" id="KW-1185">Reference proteome</keyword>
<dbReference type="GO" id="GO:0005524">
    <property type="term" value="F:ATP binding"/>
    <property type="evidence" value="ECO:0007669"/>
    <property type="project" value="UniProtKB-KW"/>
</dbReference>
<evidence type="ECO:0000256" key="4">
    <source>
        <dbReference type="ARBA" id="ARBA00022694"/>
    </source>
</evidence>
<evidence type="ECO:0000256" key="8">
    <source>
        <dbReference type="ARBA" id="ARBA00023157"/>
    </source>
</evidence>
<evidence type="ECO:0000313" key="13">
    <source>
        <dbReference type="Proteomes" id="UP000199411"/>
    </source>
</evidence>
<sequence length="320" mass="36888">MKSVLIGVSGGIDSTFSAIYLSEKGYNVIAINLVLTSKNTVSKEVIELFKKYDIDFYTLDIRDYFKKTVIDSFINDYKKGFTPNPCSICNPLVKFKILIEQADKYNTDYIATGHYANTQDGFIKKHFSNKDQSYFLAYLPKSTIERTIFPLKEFEKKDIKTKIPLNLQESSDLCFVNDYRNLINHTKSGYILHNSQIVGLHNGFHNYTVGQRKGIKFSNEPYYVKSIDAVNGNIEIAKRHELYSDKFTINQIHLLKSKEWFNHNKVECLIRFKAKSTLAKFEPDTRKVFLDEALFAITKGQIAVFYHNDLIVGCGRIDEV</sequence>
<dbReference type="CDD" id="cd01998">
    <property type="entry name" value="MnmA_TRMU-like"/>
    <property type="match status" value="1"/>
</dbReference>
<dbReference type="AlphaFoldDB" id="A0A1G6KY04"/>
<keyword evidence="7" id="KW-0694">RNA-binding</keyword>
<name>A0A1G6KY04_9BACT</name>
<proteinExistence type="predicted"/>
<dbReference type="Pfam" id="PF20258">
    <property type="entry name" value="tRNA_Me_trans_C"/>
    <property type="match status" value="1"/>
</dbReference>
<gene>
    <name evidence="12" type="ORF">SAMN05660835_00726</name>
</gene>
<evidence type="ECO:0000256" key="2">
    <source>
        <dbReference type="ARBA" id="ARBA00022555"/>
    </source>
</evidence>
<evidence type="ECO:0000256" key="7">
    <source>
        <dbReference type="ARBA" id="ARBA00022884"/>
    </source>
</evidence>